<dbReference type="CDD" id="cd02181">
    <property type="entry name" value="GH16_fungal_Lam16A_glucanase"/>
    <property type="match status" value="1"/>
</dbReference>
<dbReference type="PANTHER" id="PTHR10963">
    <property type="entry name" value="GLYCOSYL HYDROLASE-RELATED"/>
    <property type="match status" value="1"/>
</dbReference>
<feature type="region of interest" description="Disordered" evidence="1">
    <location>
        <begin position="1"/>
        <end position="21"/>
    </location>
</feature>
<dbReference type="InterPro" id="IPR050546">
    <property type="entry name" value="Glycosyl_Hydrlase_16"/>
</dbReference>
<proteinExistence type="predicted"/>
<feature type="transmembrane region" description="Helical" evidence="2">
    <location>
        <begin position="226"/>
        <end position="247"/>
    </location>
</feature>
<feature type="region of interest" description="Disordered" evidence="1">
    <location>
        <begin position="37"/>
        <end position="65"/>
    </location>
</feature>
<evidence type="ECO:0000313" key="4">
    <source>
        <dbReference type="EMBL" id="KAL2290524.1"/>
    </source>
</evidence>
<reference evidence="4 5" key="1">
    <citation type="submission" date="2024-03" db="EMBL/GenBank/DDBJ databases">
        <title>A high-quality draft genome sequence of Diaporthe vaccinii, a causative agent of upright dieback and viscid rot disease in cranberry plants.</title>
        <authorList>
            <person name="Sarrasin M."/>
            <person name="Lang B.F."/>
            <person name="Burger G."/>
        </authorList>
    </citation>
    <scope>NUCLEOTIDE SEQUENCE [LARGE SCALE GENOMIC DNA]</scope>
    <source>
        <strain evidence="4 5">IS7</strain>
    </source>
</reference>
<evidence type="ECO:0000256" key="1">
    <source>
        <dbReference type="SAM" id="MobiDB-lite"/>
    </source>
</evidence>
<name>A0ABR4F752_9PEZI</name>
<organism evidence="4 5">
    <name type="scientific">Diaporthe vaccinii</name>
    <dbReference type="NCBI Taxonomy" id="105482"/>
    <lineage>
        <taxon>Eukaryota</taxon>
        <taxon>Fungi</taxon>
        <taxon>Dikarya</taxon>
        <taxon>Ascomycota</taxon>
        <taxon>Pezizomycotina</taxon>
        <taxon>Sordariomycetes</taxon>
        <taxon>Sordariomycetidae</taxon>
        <taxon>Diaporthales</taxon>
        <taxon>Diaporthaceae</taxon>
        <taxon>Diaporthe</taxon>
        <taxon>Diaporthe eres species complex</taxon>
    </lineage>
</organism>
<sequence>MPRPPSSFYSQDERTPNNLGYKPFEYWKGPKPVVWPSIRQPNNHGRKHSSARPAARISAKAHPGGAVNSLRQFEPIQPSKLYSAQQFVASLQAAKLADTKHDSHTHVEYVGSRGDIGQFRASGDIKSGGNSPWDADDKGKLRLAAIQESKGWAEPYHPGDYKTPSGVQVSHKELSRSHSTRSSPPDYADLPPLNMKKGTGNLPQRYYGDQQGDKWWDFKAWRRRTWAILVAVVVVIIIVIVIVVTMLQKNNAYPSYKRVVYTLSDEYSGSEFFDNFDYFTGYDPTNGFVHYVPREQAESLNLTYASTSSAVLRVDTSVGPSSSPDASTGRFSVRATSKKQYNAGSSAGLFLFDVKHTPYGCGTWPALWLADPSNWPDNGEIDVMEATNLADDGNAMTLHTSSGCSMDHKRKMTGSSTHSNCASSGTSNTGCGVDGSVATYGEEFNSGGGGIMALEWRSAGIRMWQFARGSIPSDITGGSPDPSTWGTALADFPETGCDIDSHFRNQSIIMNIDLCGDLAGNLYGDTSCEYPSLSFSCMFLGEHANADWSFKGPSNCTDFVANNPDNFTNAYWEVGTFQIYTAS</sequence>
<keyword evidence="2" id="KW-0812">Transmembrane</keyword>
<protein>
    <recommendedName>
        <fullName evidence="3">GH16 domain-containing protein</fullName>
    </recommendedName>
</protein>
<dbReference type="InterPro" id="IPR000757">
    <property type="entry name" value="Beta-glucanase-like"/>
</dbReference>
<feature type="region of interest" description="Disordered" evidence="1">
    <location>
        <begin position="154"/>
        <end position="194"/>
    </location>
</feature>
<dbReference type="Gene3D" id="2.60.120.200">
    <property type="match status" value="1"/>
</dbReference>
<keyword evidence="5" id="KW-1185">Reference proteome</keyword>
<comment type="caution">
    <text evidence="4">The sequence shown here is derived from an EMBL/GenBank/DDBJ whole genome shotgun (WGS) entry which is preliminary data.</text>
</comment>
<dbReference type="PANTHER" id="PTHR10963:SF42">
    <property type="entry name" value="PUTATIVE (AFU_ORTHOLOGUE AFUA_5G02280)-RELATED"/>
    <property type="match status" value="1"/>
</dbReference>
<keyword evidence="2" id="KW-1133">Transmembrane helix</keyword>
<feature type="domain" description="GH16" evidence="3">
    <location>
        <begin position="246"/>
        <end position="535"/>
    </location>
</feature>
<evidence type="ECO:0000256" key="2">
    <source>
        <dbReference type="SAM" id="Phobius"/>
    </source>
</evidence>
<dbReference type="EMBL" id="JBAWTH010000009">
    <property type="protein sequence ID" value="KAL2290524.1"/>
    <property type="molecule type" value="Genomic_DNA"/>
</dbReference>
<keyword evidence="2" id="KW-0472">Membrane</keyword>
<evidence type="ECO:0000259" key="3">
    <source>
        <dbReference type="PROSITE" id="PS51762"/>
    </source>
</evidence>
<dbReference type="Proteomes" id="UP001600888">
    <property type="component" value="Unassembled WGS sequence"/>
</dbReference>
<gene>
    <name evidence="4" type="ORF">FJTKL_15601</name>
</gene>
<dbReference type="PROSITE" id="PS51762">
    <property type="entry name" value="GH16_2"/>
    <property type="match status" value="1"/>
</dbReference>
<dbReference type="InterPro" id="IPR013320">
    <property type="entry name" value="ConA-like_dom_sf"/>
</dbReference>
<evidence type="ECO:0000313" key="5">
    <source>
        <dbReference type="Proteomes" id="UP001600888"/>
    </source>
</evidence>
<dbReference type="Pfam" id="PF26113">
    <property type="entry name" value="GH16_XgeA"/>
    <property type="match status" value="1"/>
</dbReference>
<accession>A0ABR4F752</accession>
<dbReference type="SUPFAM" id="SSF49899">
    <property type="entry name" value="Concanavalin A-like lectins/glucanases"/>
    <property type="match status" value="1"/>
</dbReference>